<reference evidence="3 4" key="1">
    <citation type="submission" date="2016-03" db="EMBL/GenBank/DDBJ databases">
        <title>Niastella vici sp. nov., isolated from farmland soil.</title>
        <authorList>
            <person name="Chen L."/>
            <person name="Wang D."/>
            <person name="Yang S."/>
            <person name="Wang G."/>
        </authorList>
    </citation>
    <scope>NUCLEOTIDE SEQUENCE [LARGE SCALE GENOMIC DNA]</scope>
    <source>
        <strain evidence="3 4">DJ57</strain>
    </source>
</reference>
<dbReference type="PROSITE" id="PS51257">
    <property type="entry name" value="PROKAR_LIPOPROTEIN"/>
    <property type="match status" value="1"/>
</dbReference>
<sequence>MLIKNPNIMLRSFTKTLALVLFATATFTACKKNHDDDSLAITKENLVATYTLSSMKMKGTNYPEADVTSQFYDACERDDQTVLKSDGTMSYVDAGTKCSSAGDYTSTWSISGSKITIDGDEYTVKSLTKGQLVYEVSSTYSGQTVTVTYTYSRK</sequence>
<evidence type="ECO:0000259" key="2">
    <source>
        <dbReference type="Pfam" id="PF13648"/>
    </source>
</evidence>
<accession>A0A1V9G366</accession>
<proteinExistence type="predicted"/>
<gene>
    <name evidence="3" type="ORF">A3860_19335</name>
</gene>
<organism evidence="3 4">
    <name type="scientific">Niastella vici</name>
    <dbReference type="NCBI Taxonomy" id="1703345"/>
    <lineage>
        <taxon>Bacteria</taxon>
        <taxon>Pseudomonadati</taxon>
        <taxon>Bacteroidota</taxon>
        <taxon>Chitinophagia</taxon>
        <taxon>Chitinophagales</taxon>
        <taxon>Chitinophagaceae</taxon>
        <taxon>Niastella</taxon>
    </lineage>
</organism>
<feature type="chain" id="PRO_5012008977" description="Lipocalin-like domain-containing protein" evidence="1">
    <location>
        <begin position="32"/>
        <end position="154"/>
    </location>
</feature>
<evidence type="ECO:0000313" key="3">
    <source>
        <dbReference type="EMBL" id="OQP64906.1"/>
    </source>
</evidence>
<dbReference type="InterPro" id="IPR024311">
    <property type="entry name" value="Lipocalin-like"/>
</dbReference>
<protein>
    <recommendedName>
        <fullName evidence="2">Lipocalin-like domain-containing protein</fullName>
    </recommendedName>
</protein>
<dbReference type="AlphaFoldDB" id="A0A1V9G366"/>
<name>A0A1V9G366_9BACT</name>
<evidence type="ECO:0000313" key="4">
    <source>
        <dbReference type="Proteomes" id="UP000192796"/>
    </source>
</evidence>
<keyword evidence="4" id="KW-1185">Reference proteome</keyword>
<feature type="domain" description="Lipocalin-like" evidence="2">
    <location>
        <begin position="46"/>
        <end position="134"/>
    </location>
</feature>
<dbReference type="Proteomes" id="UP000192796">
    <property type="component" value="Unassembled WGS sequence"/>
</dbReference>
<feature type="signal peptide" evidence="1">
    <location>
        <begin position="1"/>
        <end position="31"/>
    </location>
</feature>
<dbReference type="Pfam" id="PF13648">
    <property type="entry name" value="Lipocalin_4"/>
    <property type="match status" value="1"/>
</dbReference>
<dbReference type="EMBL" id="LVYD01000041">
    <property type="protein sequence ID" value="OQP64906.1"/>
    <property type="molecule type" value="Genomic_DNA"/>
</dbReference>
<comment type="caution">
    <text evidence="3">The sequence shown here is derived from an EMBL/GenBank/DDBJ whole genome shotgun (WGS) entry which is preliminary data.</text>
</comment>
<evidence type="ECO:0000256" key="1">
    <source>
        <dbReference type="SAM" id="SignalP"/>
    </source>
</evidence>
<keyword evidence="1" id="KW-0732">Signal</keyword>